<evidence type="ECO:0000256" key="6">
    <source>
        <dbReference type="ARBA" id="ARBA00023077"/>
    </source>
</evidence>
<dbReference type="Proteomes" id="UP001598130">
    <property type="component" value="Unassembled WGS sequence"/>
</dbReference>
<accession>A0ABW6CL25</accession>
<organism evidence="14 15">
    <name type="scientific">Phenylobacterium ferrooxidans</name>
    <dbReference type="NCBI Taxonomy" id="2982689"/>
    <lineage>
        <taxon>Bacteria</taxon>
        <taxon>Pseudomonadati</taxon>
        <taxon>Pseudomonadota</taxon>
        <taxon>Alphaproteobacteria</taxon>
        <taxon>Caulobacterales</taxon>
        <taxon>Caulobacteraceae</taxon>
        <taxon>Phenylobacterium</taxon>
    </lineage>
</organism>
<evidence type="ECO:0000259" key="13">
    <source>
        <dbReference type="Pfam" id="PF07715"/>
    </source>
</evidence>
<evidence type="ECO:0000256" key="3">
    <source>
        <dbReference type="ARBA" id="ARBA00022452"/>
    </source>
</evidence>
<keyword evidence="4 10" id="KW-0812">Transmembrane</keyword>
<gene>
    <name evidence="14" type="ORF">OCL97_07280</name>
</gene>
<dbReference type="PROSITE" id="PS52016">
    <property type="entry name" value="TONB_DEPENDENT_REC_3"/>
    <property type="match status" value="1"/>
</dbReference>
<keyword evidence="8 14" id="KW-0675">Receptor</keyword>
<keyword evidence="7 10" id="KW-0472">Membrane</keyword>
<evidence type="ECO:0000313" key="15">
    <source>
        <dbReference type="Proteomes" id="UP001598130"/>
    </source>
</evidence>
<evidence type="ECO:0000256" key="1">
    <source>
        <dbReference type="ARBA" id="ARBA00004571"/>
    </source>
</evidence>
<dbReference type="InterPro" id="IPR012910">
    <property type="entry name" value="Plug_dom"/>
</dbReference>
<feature type="domain" description="TonB-dependent receptor-like beta-barrel" evidence="12">
    <location>
        <begin position="252"/>
        <end position="630"/>
    </location>
</feature>
<protein>
    <submittedName>
        <fullName evidence="14">TonB-dependent receptor</fullName>
    </submittedName>
</protein>
<dbReference type="InterPro" id="IPR036942">
    <property type="entry name" value="Beta-barrel_TonB_sf"/>
</dbReference>
<evidence type="ECO:0000256" key="11">
    <source>
        <dbReference type="RuleBase" id="RU003357"/>
    </source>
</evidence>
<evidence type="ECO:0000256" key="10">
    <source>
        <dbReference type="PROSITE-ProRule" id="PRU01360"/>
    </source>
</evidence>
<evidence type="ECO:0000259" key="12">
    <source>
        <dbReference type="Pfam" id="PF00593"/>
    </source>
</evidence>
<comment type="caution">
    <text evidence="14">The sequence shown here is derived from an EMBL/GenBank/DDBJ whole genome shotgun (WGS) entry which is preliminary data.</text>
</comment>
<proteinExistence type="inferred from homology"/>
<keyword evidence="9 10" id="KW-0998">Cell outer membrane</keyword>
<evidence type="ECO:0000256" key="5">
    <source>
        <dbReference type="ARBA" id="ARBA00022729"/>
    </source>
</evidence>
<dbReference type="InterPro" id="IPR037066">
    <property type="entry name" value="Plug_dom_sf"/>
</dbReference>
<name>A0ABW6CL25_9CAUL</name>
<feature type="domain" description="TonB-dependent receptor plug" evidence="13">
    <location>
        <begin position="29"/>
        <end position="135"/>
    </location>
</feature>
<sequence length="661" mass="68663">MPISPPPPEVEVVVVHAPRLPALGGEAVFAVQQIGAEELKTAPRLDVALKRAPGVSLFRRTGSDAANPTIQGISLRGVAPSGAGRALVTLDGAPQNDPFGGWVIWSALPPESLESVTIVRGAGAGAYGAGALTGVIALEERGATQGVSALDVSLAQRGGARAAVAVGTTGLLVTASAESSDGYTPVRGGRGAADAPTTLDAGAFAFRVQGEHEGIVGALRLGAYEEQRGAGLVGANSTASGGSVTATIARIIDGGGWRLQAWARSSDLKNTSSAVAAGRVATTPASDQYSTPALGHGFNAAWQGRGTAFSWEVGGDARFADGHAFERFRYMAGGFTRGRESGGTTAVAGLYAEGVLDRGDWLVIGGARVDAWRQDEAVRRERDLATGAVTLNSTSPDTSGTTPTARFGVRYRLNEATWLRGAAYAGFRPPTLNELHRPFRVGNDVTEANPTLTPETLYGVEFGIGGDGATRWSGTIFYNRLDDPITNVTVGPGGMAYPVAGFIPVGGVLRQRRNAGQIKAWGLEADISRTFGGLTLMGAASATKAEVDGGGASPQLTGKRPAQTPEYTVTAGVDWKATERLTLSANARFESQRFEDDLNSRKLGASVGVDARATWRLTPDSELYLAAENLTDARIEVGETGDGTESFAAPRTLRIGFSLRR</sequence>
<keyword evidence="2 10" id="KW-0813">Transport</keyword>
<comment type="similarity">
    <text evidence="10 11">Belongs to the TonB-dependent receptor family.</text>
</comment>
<dbReference type="Gene3D" id="2.170.130.10">
    <property type="entry name" value="TonB-dependent receptor, plug domain"/>
    <property type="match status" value="1"/>
</dbReference>
<dbReference type="InterPro" id="IPR039426">
    <property type="entry name" value="TonB-dep_rcpt-like"/>
</dbReference>
<evidence type="ECO:0000256" key="4">
    <source>
        <dbReference type="ARBA" id="ARBA00022692"/>
    </source>
</evidence>
<dbReference type="SUPFAM" id="SSF56935">
    <property type="entry name" value="Porins"/>
    <property type="match status" value="1"/>
</dbReference>
<dbReference type="Pfam" id="PF07715">
    <property type="entry name" value="Plug"/>
    <property type="match status" value="1"/>
</dbReference>
<evidence type="ECO:0000256" key="8">
    <source>
        <dbReference type="ARBA" id="ARBA00023170"/>
    </source>
</evidence>
<comment type="subcellular location">
    <subcellularLocation>
        <location evidence="1 10">Cell outer membrane</location>
        <topology evidence="1 10">Multi-pass membrane protein</topology>
    </subcellularLocation>
</comment>
<keyword evidence="5" id="KW-0732">Signal</keyword>
<dbReference type="PANTHER" id="PTHR30069">
    <property type="entry name" value="TONB-DEPENDENT OUTER MEMBRANE RECEPTOR"/>
    <property type="match status" value="1"/>
</dbReference>
<dbReference type="Gene3D" id="2.40.170.20">
    <property type="entry name" value="TonB-dependent receptor, beta-barrel domain"/>
    <property type="match status" value="1"/>
</dbReference>
<dbReference type="PANTHER" id="PTHR30069:SF29">
    <property type="entry name" value="HEMOGLOBIN AND HEMOGLOBIN-HAPTOGLOBIN-BINDING PROTEIN 1-RELATED"/>
    <property type="match status" value="1"/>
</dbReference>
<dbReference type="EMBL" id="JAOTJD010000010">
    <property type="protein sequence ID" value="MFD3263762.1"/>
    <property type="molecule type" value="Genomic_DNA"/>
</dbReference>
<evidence type="ECO:0000256" key="2">
    <source>
        <dbReference type="ARBA" id="ARBA00022448"/>
    </source>
</evidence>
<evidence type="ECO:0000313" key="14">
    <source>
        <dbReference type="EMBL" id="MFD3263762.1"/>
    </source>
</evidence>
<evidence type="ECO:0000256" key="9">
    <source>
        <dbReference type="ARBA" id="ARBA00023237"/>
    </source>
</evidence>
<reference evidence="14 15" key="1">
    <citation type="submission" date="2022-09" db="EMBL/GenBank/DDBJ databases">
        <title>New species of Phenylobacterium.</title>
        <authorList>
            <person name="Mieszkin S."/>
        </authorList>
    </citation>
    <scope>NUCLEOTIDE SEQUENCE [LARGE SCALE GENOMIC DNA]</scope>
    <source>
        <strain evidence="14 15">HK31-G</strain>
    </source>
</reference>
<keyword evidence="3 10" id="KW-1134">Transmembrane beta strand</keyword>
<dbReference type="RefSeq" id="WP_377368917.1">
    <property type="nucleotide sequence ID" value="NZ_JAOTJD010000010.1"/>
</dbReference>
<keyword evidence="6 11" id="KW-0798">TonB box</keyword>
<dbReference type="Pfam" id="PF00593">
    <property type="entry name" value="TonB_dep_Rec_b-barrel"/>
    <property type="match status" value="1"/>
</dbReference>
<keyword evidence="15" id="KW-1185">Reference proteome</keyword>
<dbReference type="InterPro" id="IPR000531">
    <property type="entry name" value="Beta-barrel_TonB"/>
</dbReference>
<evidence type="ECO:0000256" key="7">
    <source>
        <dbReference type="ARBA" id="ARBA00023136"/>
    </source>
</evidence>